<protein>
    <recommendedName>
        <fullName evidence="3">Flagellar protein FlgN</fullName>
    </recommendedName>
</protein>
<evidence type="ECO:0000313" key="2">
    <source>
        <dbReference type="Proteomes" id="UP000252800"/>
    </source>
</evidence>
<evidence type="ECO:0008006" key="3">
    <source>
        <dbReference type="Google" id="ProtNLM"/>
    </source>
</evidence>
<proteinExistence type="predicted"/>
<dbReference type="RefSeq" id="WP_113783624.1">
    <property type="nucleotide sequence ID" value="NZ_KZ845739.1"/>
</dbReference>
<sequence length="120" mass="13847">MDGKEFEVKLNSFYLLLQKERKVLIKGHAEKLTDIVTRKEKFIPLFQEYQGDLSDNAKGLIAKIKEQQEENLLLTQQAMSFQDMLLDTIKDNIKKANHVTYGKESSYHTQAPSTLIDTEV</sequence>
<name>A0A366SIV3_9ENTE</name>
<reference evidence="1 2" key="1">
    <citation type="submission" date="2015-06" db="EMBL/GenBank/DDBJ databases">
        <title>The Genome Sequence of Enterococcus cecorum 170AEA1.</title>
        <authorList>
            <consortium name="The Broad Institute Genomics Platform"/>
            <consortium name="The Broad Institute Genome Sequencing Center for Infectious Disease"/>
            <person name="Earl A.M."/>
            <person name="Van Tyne D."/>
            <person name="Lebreton F."/>
            <person name="Saavedra J.T."/>
            <person name="Gilmore M.S."/>
            <person name="Manson McGuire A."/>
            <person name="Clock S."/>
            <person name="Crupain M."/>
            <person name="Rangan U."/>
            <person name="Young S."/>
            <person name="Abouelleil A."/>
            <person name="Cao P."/>
            <person name="Chapman S.B."/>
            <person name="Griggs A."/>
            <person name="Priest M."/>
            <person name="Shea T."/>
            <person name="Wortman J."/>
            <person name="Nusbaum C."/>
            <person name="Birren B."/>
        </authorList>
    </citation>
    <scope>NUCLEOTIDE SEQUENCE [LARGE SCALE GENOMIC DNA]</scope>
    <source>
        <strain evidence="1 2">170AEA1</strain>
    </source>
</reference>
<dbReference type="EMBL" id="LEOY01000002">
    <property type="protein sequence ID" value="RBR31776.1"/>
    <property type="molecule type" value="Genomic_DNA"/>
</dbReference>
<gene>
    <name evidence="1" type="ORF">EB18_00199</name>
</gene>
<dbReference type="Proteomes" id="UP000252800">
    <property type="component" value="Unassembled WGS sequence"/>
</dbReference>
<organism evidence="1 2">
    <name type="scientific">Enterococcus cecorum</name>
    <dbReference type="NCBI Taxonomy" id="44008"/>
    <lineage>
        <taxon>Bacteria</taxon>
        <taxon>Bacillati</taxon>
        <taxon>Bacillota</taxon>
        <taxon>Bacilli</taxon>
        <taxon>Lactobacillales</taxon>
        <taxon>Enterococcaceae</taxon>
        <taxon>Enterococcus</taxon>
    </lineage>
</organism>
<evidence type="ECO:0000313" key="1">
    <source>
        <dbReference type="EMBL" id="RBR31776.1"/>
    </source>
</evidence>
<comment type="caution">
    <text evidence="1">The sequence shown here is derived from an EMBL/GenBank/DDBJ whole genome shotgun (WGS) entry which is preliminary data.</text>
</comment>
<accession>A0A366SIV3</accession>
<dbReference type="AlphaFoldDB" id="A0A366SIV3"/>